<dbReference type="AlphaFoldDB" id="A0A412YX72"/>
<accession>A0A412YX72</accession>
<proteinExistence type="predicted"/>
<gene>
    <name evidence="2" type="ORF">DW839_21575</name>
    <name evidence="1" type="ORF">DWW02_24800</name>
</gene>
<reference evidence="3 4" key="1">
    <citation type="submission" date="2018-08" db="EMBL/GenBank/DDBJ databases">
        <title>A genome reference for cultivated species of the human gut microbiota.</title>
        <authorList>
            <person name="Zou Y."/>
            <person name="Xue W."/>
            <person name="Luo G."/>
        </authorList>
    </citation>
    <scope>NUCLEOTIDE SEQUENCE [LARGE SCALE GENOMIC DNA]</scope>
    <source>
        <strain evidence="1 4">AF14-18</strain>
        <strain evidence="2 3">AM35-14</strain>
    </source>
</reference>
<protein>
    <submittedName>
        <fullName evidence="1">Uncharacterized protein</fullName>
    </submittedName>
</protein>
<dbReference type="Proteomes" id="UP000283975">
    <property type="component" value="Unassembled WGS sequence"/>
</dbReference>
<evidence type="ECO:0000313" key="4">
    <source>
        <dbReference type="Proteomes" id="UP000284543"/>
    </source>
</evidence>
<organism evidence="1 4">
    <name type="scientific">Enterocloster bolteae</name>
    <dbReference type="NCBI Taxonomy" id="208479"/>
    <lineage>
        <taxon>Bacteria</taxon>
        <taxon>Bacillati</taxon>
        <taxon>Bacillota</taxon>
        <taxon>Clostridia</taxon>
        <taxon>Lachnospirales</taxon>
        <taxon>Lachnospiraceae</taxon>
        <taxon>Enterocloster</taxon>
    </lineage>
</organism>
<name>A0A412YX72_9FIRM</name>
<evidence type="ECO:0000313" key="3">
    <source>
        <dbReference type="Proteomes" id="UP000283975"/>
    </source>
</evidence>
<dbReference type="EMBL" id="QSHZ01000026">
    <property type="protein sequence ID" value="RHC53586.1"/>
    <property type="molecule type" value="Genomic_DNA"/>
</dbReference>
<evidence type="ECO:0000313" key="2">
    <source>
        <dbReference type="EMBL" id="RHC53586.1"/>
    </source>
</evidence>
<evidence type="ECO:0000313" key="1">
    <source>
        <dbReference type="EMBL" id="RGV72239.1"/>
    </source>
</evidence>
<comment type="caution">
    <text evidence="1">The sequence shown here is derived from an EMBL/GenBank/DDBJ whole genome shotgun (WGS) entry which is preliminary data.</text>
</comment>
<sequence length="71" mass="7981">MTGLFSFLLQYGGRNMAGSENTSGLFLCPVLGGRYALGGVHSKISMTPFKFADYQKFERRKGYDESIYLEK</sequence>
<dbReference type="Proteomes" id="UP000284543">
    <property type="component" value="Unassembled WGS sequence"/>
</dbReference>
<dbReference type="EMBL" id="QRZM01000015">
    <property type="protein sequence ID" value="RGV72239.1"/>
    <property type="molecule type" value="Genomic_DNA"/>
</dbReference>